<dbReference type="Pfam" id="PF13231">
    <property type="entry name" value="PMT_2"/>
    <property type="match status" value="1"/>
</dbReference>
<evidence type="ECO:0000256" key="7">
    <source>
        <dbReference type="ARBA" id="ARBA00023136"/>
    </source>
</evidence>
<gene>
    <name evidence="10" type="ORF">SAMN05216170_1660</name>
</gene>
<keyword evidence="5 8" id="KW-0812">Transmembrane</keyword>
<evidence type="ECO:0000256" key="1">
    <source>
        <dbReference type="ARBA" id="ARBA00004651"/>
    </source>
</evidence>
<comment type="subcellular location">
    <subcellularLocation>
        <location evidence="1">Cell membrane</location>
        <topology evidence="1">Multi-pass membrane protein</topology>
    </subcellularLocation>
</comment>
<dbReference type="PANTHER" id="PTHR33908:SF11">
    <property type="entry name" value="MEMBRANE PROTEIN"/>
    <property type="match status" value="1"/>
</dbReference>
<dbReference type="GO" id="GO:0008610">
    <property type="term" value="P:lipid biosynthetic process"/>
    <property type="evidence" value="ECO:0007669"/>
    <property type="project" value="UniProtKB-ARBA"/>
</dbReference>
<evidence type="ECO:0000256" key="5">
    <source>
        <dbReference type="ARBA" id="ARBA00022692"/>
    </source>
</evidence>
<feature type="transmembrane region" description="Helical" evidence="8">
    <location>
        <begin position="307"/>
        <end position="327"/>
    </location>
</feature>
<dbReference type="AlphaFoldDB" id="A0A1I0PCK7"/>
<feature type="transmembrane region" description="Helical" evidence="8">
    <location>
        <begin position="86"/>
        <end position="108"/>
    </location>
</feature>
<proteinExistence type="predicted"/>
<feature type="domain" description="Glycosyltransferase RgtA/B/C/D-like" evidence="9">
    <location>
        <begin position="64"/>
        <end position="224"/>
    </location>
</feature>
<keyword evidence="7 8" id="KW-0472">Membrane</keyword>
<evidence type="ECO:0000256" key="2">
    <source>
        <dbReference type="ARBA" id="ARBA00022475"/>
    </source>
</evidence>
<evidence type="ECO:0000259" key="9">
    <source>
        <dbReference type="Pfam" id="PF13231"/>
    </source>
</evidence>
<feature type="transmembrane region" description="Helical" evidence="8">
    <location>
        <begin position="115"/>
        <end position="132"/>
    </location>
</feature>
<organism evidence="10 11">
    <name type="scientific">Thermococcus thioreducens</name>
    <dbReference type="NCBI Taxonomy" id="277988"/>
    <lineage>
        <taxon>Archaea</taxon>
        <taxon>Methanobacteriati</taxon>
        <taxon>Methanobacteriota</taxon>
        <taxon>Thermococci</taxon>
        <taxon>Thermococcales</taxon>
        <taxon>Thermococcaceae</taxon>
        <taxon>Thermococcus</taxon>
    </lineage>
</organism>
<protein>
    <submittedName>
        <fullName evidence="10">Dolichyl-phosphate-mannose-protein mannosyltransferase</fullName>
    </submittedName>
</protein>
<keyword evidence="2" id="KW-1003">Cell membrane</keyword>
<evidence type="ECO:0000256" key="3">
    <source>
        <dbReference type="ARBA" id="ARBA00022676"/>
    </source>
</evidence>
<dbReference type="InterPro" id="IPR050297">
    <property type="entry name" value="LipidA_mod_glycosyltrf_83"/>
</dbReference>
<dbReference type="GO" id="GO:0016763">
    <property type="term" value="F:pentosyltransferase activity"/>
    <property type="evidence" value="ECO:0007669"/>
    <property type="project" value="TreeGrafter"/>
</dbReference>
<dbReference type="InterPro" id="IPR038731">
    <property type="entry name" value="RgtA/B/C-like"/>
</dbReference>
<dbReference type="EMBL" id="FOIW01000002">
    <property type="protein sequence ID" value="SEW11337.1"/>
    <property type="molecule type" value="Genomic_DNA"/>
</dbReference>
<evidence type="ECO:0000313" key="11">
    <source>
        <dbReference type="Proteomes" id="UP000182125"/>
    </source>
</evidence>
<feature type="transmembrane region" description="Helical" evidence="8">
    <location>
        <begin position="252"/>
        <end position="277"/>
    </location>
</feature>
<keyword evidence="6 8" id="KW-1133">Transmembrane helix</keyword>
<dbReference type="Proteomes" id="UP000182125">
    <property type="component" value="Unassembled WGS sequence"/>
</dbReference>
<reference evidence="11" key="1">
    <citation type="submission" date="2016-10" db="EMBL/GenBank/DDBJ databases">
        <authorList>
            <person name="Varghese N."/>
            <person name="Submissions S."/>
        </authorList>
    </citation>
    <scope>NUCLEOTIDE SEQUENCE [LARGE SCALE GENOMIC DNA]</scope>
    <source>
        <strain evidence="11">OGL-20</strain>
    </source>
</reference>
<keyword evidence="3 10" id="KW-0328">Glycosyltransferase</keyword>
<dbReference type="PANTHER" id="PTHR33908">
    <property type="entry name" value="MANNOSYLTRANSFERASE YKCB-RELATED"/>
    <property type="match status" value="1"/>
</dbReference>
<evidence type="ECO:0000313" key="10">
    <source>
        <dbReference type="EMBL" id="SEW11337.1"/>
    </source>
</evidence>
<evidence type="ECO:0000256" key="8">
    <source>
        <dbReference type="SAM" id="Phobius"/>
    </source>
</evidence>
<feature type="transmembrane region" description="Helical" evidence="8">
    <location>
        <begin position="283"/>
        <end position="300"/>
    </location>
</feature>
<feature type="transmembrane region" description="Helical" evidence="8">
    <location>
        <begin position="167"/>
        <end position="196"/>
    </location>
</feature>
<accession>A0A1I0PCK7</accession>
<evidence type="ECO:0000256" key="6">
    <source>
        <dbReference type="ARBA" id="ARBA00022989"/>
    </source>
</evidence>
<name>A0A1I0PCK7_9EURY</name>
<dbReference type="GO" id="GO:0005886">
    <property type="term" value="C:plasma membrane"/>
    <property type="evidence" value="ECO:0007669"/>
    <property type="project" value="UniProtKB-SubCell"/>
</dbReference>
<feature type="transmembrane region" description="Helical" evidence="8">
    <location>
        <begin position="342"/>
        <end position="360"/>
    </location>
</feature>
<feature type="transmembrane region" description="Helical" evidence="8">
    <location>
        <begin position="12"/>
        <end position="29"/>
    </location>
</feature>
<sequence length="473" mass="53886">MTPVLSRREVYISGTIALFSLTLAIAFLPDRTITYDGALYINIARNLLKGITNYTYQGVYMMYRPPVYVYTLSLLFRLVPPHSHLAAARLVSAFFYALTAGLVYTFAMELWRDRLKAFAAAMFYVFNPLAFAMGTRELVHSEFTFFYTLAIYLLYTGRKRGEATRLYLSFIIAGIAVLTRYTGLSILGVIIAYLYLTEHWDWARKKEYPLGFLLFILVLLPWMYMGHLYYGGAFKPFSVATQYVTNAPPVSAFDYVGMIANTLGILLFLAIAGFVFLKKNDEGWLLISWLFLGLLGIMTVTHKEERFITFLSPVIALLAAHGLWSLAEILHELITSAEHRKYASIMLLILFLIPIGRDALYLKGQWDEQGAVYVKVMEYASANYPSVEWLLVSPKMYTMAGLYYPDAIIQVIIDRQQVRNRIASGKYGLIIKMESDPPLNIEESGMYTIAREFPEEGFKVFIRSTSISKSRDS</sequence>
<feature type="transmembrane region" description="Helical" evidence="8">
    <location>
        <begin position="208"/>
        <end position="231"/>
    </location>
</feature>
<dbReference type="RefSeq" id="WP_233421584.1">
    <property type="nucleotide sequence ID" value="NZ_FOIW01000002.1"/>
</dbReference>
<evidence type="ECO:0000256" key="4">
    <source>
        <dbReference type="ARBA" id="ARBA00022679"/>
    </source>
</evidence>
<keyword evidence="4 10" id="KW-0808">Transferase</keyword>